<evidence type="ECO:0000313" key="3">
    <source>
        <dbReference type="Proteomes" id="UP000266497"/>
    </source>
</evidence>
<organism evidence="2 3">
    <name type="scientific">Phocaeicola vulgatus</name>
    <name type="common">Bacteroides vulgatus</name>
    <dbReference type="NCBI Taxonomy" id="821"/>
    <lineage>
        <taxon>Bacteria</taxon>
        <taxon>Pseudomonadati</taxon>
        <taxon>Bacteroidota</taxon>
        <taxon>Bacteroidia</taxon>
        <taxon>Bacteroidales</taxon>
        <taxon>Bacteroidaceae</taxon>
        <taxon>Phocaeicola</taxon>
    </lineage>
</organism>
<accession>A0A395UKG7</accession>
<dbReference type="Proteomes" id="UP000462015">
    <property type="component" value="Unassembled WGS sequence"/>
</dbReference>
<evidence type="ECO:0000313" key="2">
    <source>
        <dbReference type="EMBL" id="RGR30971.1"/>
    </source>
</evidence>
<dbReference type="RefSeq" id="WP_117695342.1">
    <property type="nucleotide sequence ID" value="NZ_CP072234.1"/>
</dbReference>
<evidence type="ECO:0000313" key="1">
    <source>
        <dbReference type="EMBL" id="KAB6629058.1"/>
    </source>
</evidence>
<sequence length="418" mass="47347">MEDFHSLSNRISGLQEDIFAVKKQTSVLASDIKEDDRKLEELNNRIKSLFDKAGIDESNISSESTIDDIQQINTEIDSILFSVNSKTEADKALDVNNVDLLVACLAGGLAVLVDFVLVKVPKTMDIKLNGEKVHCEGSPLTTILKKIGTTNDGKEAKWIKTLEKWFHVNYDASVKENIPGMYPKNHRVYSLGHDPSILGLIWGIKDIVSGTFSYIDKNGVLHIDKVIEPDLKKIFYAPFLWLGHIISDVFTKQGIPIPGTSVLRMFQVGSFGEKERTIGELVTYMYEQGYDLRHLATMSTCRLVINIVVNIYYFLTMHKESNPTLPLFERDYIRVKNEQKKKKIFFIAYSVAVAGNIGKVAAYQGNPFAINIAIWYQFVREAVTQTVIYFDEGKYSIKAIENRHLIDETFELLLKTSQ</sequence>
<dbReference type="EMBL" id="QRUD01000113">
    <property type="protein sequence ID" value="RGR30971.1"/>
    <property type="molecule type" value="Genomic_DNA"/>
</dbReference>
<protein>
    <submittedName>
        <fullName evidence="2">Uncharacterized protein</fullName>
    </submittedName>
</protein>
<reference evidence="1 4" key="2">
    <citation type="journal article" date="2019" name="Nat. Med.">
        <title>A library of human gut bacterial isolates paired with longitudinal multiomics data enables mechanistic microbiome research.</title>
        <authorList>
            <person name="Poyet M."/>
            <person name="Groussin M."/>
            <person name="Gibbons S.M."/>
            <person name="Avila-Pacheco J."/>
            <person name="Jiang X."/>
            <person name="Kearney S.M."/>
            <person name="Perrotta A.R."/>
            <person name="Berdy B."/>
            <person name="Zhao S."/>
            <person name="Lieberman T.D."/>
            <person name="Swanson P.K."/>
            <person name="Smith M."/>
            <person name="Roesemann S."/>
            <person name="Alexander J.E."/>
            <person name="Rich S.A."/>
            <person name="Livny J."/>
            <person name="Vlamakis H."/>
            <person name="Clish C."/>
            <person name="Bullock K."/>
            <person name="Deik A."/>
            <person name="Scott J."/>
            <person name="Pierce K.A."/>
            <person name="Xavier R.J."/>
            <person name="Alm E.J."/>
        </authorList>
    </citation>
    <scope>NUCLEOTIDE SEQUENCE [LARGE SCALE GENOMIC DNA]</scope>
    <source>
        <strain evidence="1 4">BIOML-A98</strain>
    </source>
</reference>
<gene>
    <name evidence="2" type="ORF">DWY53_22265</name>
    <name evidence="1" type="ORF">GAY12_22685</name>
</gene>
<proteinExistence type="predicted"/>
<comment type="caution">
    <text evidence="2">The sequence shown here is derived from an EMBL/GenBank/DDBJ whole genome shotgun (WGS) entry which is preliminary data.</text>
</comment>
<evidence type="ECO:0000313" key="4">
    <source>
        <dbReference type="Proteomes" id="UP000462015"/>
    </source>
</evidence>
<name>A0A395UKG7_PHOVU</name>
<reference evidence="2 3" key="1">
    <citation type="submission" date="2018-08" db="EMBL/GenBank/DDBJ databases">
        <title>A genome reference for cultivated species of the human gut microbiota.</title>
        <authorList>
            <person name="Zou Y."/>
            <person name="Xue W."/>
            <person name="Luo G."/>
        </authorList>
    </citation>
    <scope>NUCLEOTIDE SEQUENCE [LARGE SCALE GENOMIC DNA]</scope>
    <source>
        <strain evidence="2 3">AF25-30LB</strain>
    </source>
</reference>
<dbReference type="Proteomes" id="UP000266497">
    <property type="component" value="Unassembled WGS sequence"/>
</dbReference>
<dbReference type="EMBL" id="WDAL01000096">
    <property type="protein sequence ID" value="KAB6629058.1"/>
    <property type="molecule type" value="Genomic_DNA"/>
</dbReference>
<dbReference type="AlphaFoldDB" id="A0A395UKG7"/>